<keyword evidence="1" id="KW-0732">Signal</keyword>
<feature type="signal peptide" evidence="1">
    <location>
        <begin position="1"/>
        <end position="22"/>
    </location>
</feature>
<evidence type="ECO:0008006" key="4">
    <source>
        <dbReference type="Google" id="ProtNLM"/>
    </source>
</evidence>
<accession>A0A1H3MFU4</accession>
<name>A0A1H3MFU4_9BURK</name>
<evidence type="ECO:0000313" key="2">
    <source>
        <dbReference type="EMBL" id="SDY75582.1"/>
    </source>
</evidence>
<evidence type="ECO:0000313" key="3">
    <source>
        <dbReference type="Proteomes" id="UP000183417"/>
    </source>
</evidence>
<proteinExistence type="predicted"/>
<evidence type="ECO:0000256" key="1">
    <source>
        <dbReference type="SAM" id="SignalP"/>
    </source>
</evidence>
<dbReference type="Proteomes" id="UP000183417">
    <property type="component" value="Unassembled WGS sequence"/>
</dbReference>
<reference evidence="2 3" key="1">
    <citation type="submission" date="2016-10" db="EMBL/GenBank/DDBJ databases">
        <authorList>
            <person name="de Groot N.N."/>
        </authorList>
    </citation>
    <scope>NUCLEOTIDE SEQUENCE [LARGE SCALE GENOMIC DNA]</scope>
    <source>
        <strain evidence="2 3">LMG 24775</strain>
    </source>
</reference>
<sequence>MTRLTLSSAALWLGASALNAHAAPPLPAHGPGAPHAAMPHAQAVLESPVARLLTNPYGEVDGLRLTDGTVVRFPPHMADALTTAVKVGDTVRIIGRSEAGGAVKADAIVNTATGQTVYDQPPEPGRARPMPPHLRMAGLQTQQAQGRIEAVLTGPRGDANGVILSDGAIVRFAPHALQQPLQPGQLLAASGLGTRNAHGTSLEATSMGASLSDLQPLYDRAR</sequence>
<dbReference type="RefSeq" id="WP_074921716.1">
    <property type="nucleotide sequence ID" value="NZ_CP141274.1"/>
</dbReference>
<dbReference type="EMBL" id="FNPE01000007">
    <property type="protein sequence ID" value="SDY75582.1"/>
    <property type="molecule type" value="Genomic_DNA"/>
</dbReference>
<dbReference type="AlphaFoldDB" id="A0A1H3MFU4"/>
<dbReference type="GeneID" id="94694322"/>
<gene>
    <name evidence="2" type="ORF">SAMN05421547_107255</name>
</gene>
<feature type="chain" id="PRO_5010350507" description="Secreted protein" evidence="1">
    <location>
        <begin position="23"/>
        <end position="222"/>
    </location>
</feature>
<protein>
    <recommendedName>
        <fullName evidence="4">Secreted protein</fullName>
    </recommendedName>
</protein>
<organism evidence="2 3">
    <name type="scientific">Delftia lacustris</name>
    <dbReference type="NCBI Taxonomy" id="558537"/>
    <lineage>
        <taxon>Bacteria</taxon>
        <taxon>Pseudomonadati</taxon>
        <taxon>Pseudomonadota</taxon>
        <taxon>Betaproteobacteria</taxon>
        <taxon>Burkholderiales</taxon>
        <taxon>Comamonadaceae</taxon>
        <taxon>Delftia</taxon>
    </lineage>
</organism>